<feature type="domain" description="LptD C-terminal" evidence="3">
    <location>
        <begin position="340"/>
        <end position="716"/>
    </location>
</feature>
<keyword evidence="1 2" id="KW-0998">Cell outer membrane</keyword>
<dbReference type="InterPro" id="IPR050218">
    <property type="entry name" value="LptD"/>
</dbReference>
<gene>
    <name evidence="2 4" type="primary">lptD</name>
    <name evidence="4" type="ORF">GHNINEIG_01738</name>
</gene>
<comment type="subunit">
    <text evidence="2">Component of the lipopolysaccharide transport and assembly complex. Interacts with LptE and LptA.</text>
</comment>
<comment type="caution">
    <text evidence="2">Lacks conserved residue(s) required for the propagation of feature annotation.</text>
</comment>
<protein>
    <recommendedName>
        <fullName evidence="2">LPS-assembly protein LptD</fullName>
    </recommendedName>
</protein>
<comment type="function">
    <text evidence="2">Together with LptE, is involved in the assembly of lipopolysaccharide (LPS) at the surface of the outer membrane.</text>
</comment>
<proteinExistence type="inferred from homology"/>
<evidence type="ECO:0000259" key="3">
    <source>
        <dbReference type="Pfam" id="PF04453"/>
    </source>
</evidence>
<dbReference type="GO" id="GO:1990351">
    <property type="term" value="C:transporter complex"/>
    <property type="evidence" value="ECO:0007669"/>
    <property type="project" value="TreeGrafter"/>
</dbReference>
<evidence type="ECO:0000313" key="5">
    <source>
        <dbReference type="Proteomes" id="UP000296201"/>
    </source>
</evidence>
<keyword evidence="2" id="KW-0732">Signal</keyword>
<dbReference type="HAMAP" id="MF_01411">
    <property type="entry name" value="LPS_assembly_LptD"/>
    <property type="match status" value="1"/>
</dbReference>
<accession>A0A4P7P0S0</accession>
<dbReference type="AlphaFoldDB" id="A0A4P7P0S0"/>
<sequence precursor="true">MSIRTHSFLLLFSCLILWGPLFAKAAANETPLSPLATSNQTKPECLPNWIAPPQRIPDKTSLSSSQSDTLQQPNALTYKLTGNVVLKQPGLVVLSNHVRLNRQTQEANIFGQVQLHRKDLIVTGRTAHIDQQAKTAQIKHTQFQFTANRSHGTAKQVDINQTTQLAQLDDATYTTCPIVEYSWQARNGNIVTDTKYDWELDFDRLDIDNNRRRIYGYNTFLYFQTIPVFYTPYIDFPMDDRASGFLFPTIGSYRSLTRETAENYVAIPYYFNLAPNYDDTLTVLKMQDRGWVVENEFRYLKPGHSAELTLTGLNDQVTQKEGLSYIDASGQPAYGKKIDQRWRGKLIANQQWGSGLSSNLLWHEVSDKYFYTDIPVESALDTVSYTPRYASLNYAKGNLQAGVQLLDYLRLRETAPYNYEKRPEVTLNYYHPFQSGFLENTSVNLAAESTEFQISTTGHTKPEALRTVLAPSAQYNLLKPYGSLKAEIVANKVNYFMQDNGFNNTGSPEHNINVPQYALKGGLIFERDFTVGDTAMVQTLEPELQYLYVPYQKQSQIPLFDTVYKSLDFSNLFTYNRFSGMDRIGDTNQVSAALSTRFLKQDGRPIAEAGIGQIFYLADRKVTLNDTPTQTELAQNTAHMSDYFVKLGMTVGPFQFASTSQYSYHNYELTNANNRLKYDISPRFKFLMTNTITNNNLPGEQEDLAAGLNWQINDKWALGSYINYNFTQERKTEVQNALRYDSCCWASELSVKETQLDNGLYNYSIQYLIEFKGLSSVGTPFKKYLNNKLNF</sequence>
<dbReference type="Pfam" id="PF04453">
    <property type="entry name" value="LptD"/>
    <property type="match status" value="1"/>
</dbReference>
<organism evidence="4 5">
    <name type="scientific">Hydrogenovibrio crunogenus</name>
    <dbReference type="NCBI Taxonomy" id="39765"/>
    <lineage>
        <taxon>Bacteria</taxon>
        <taxon>Pseudomonadati</taxon>
        <taxon>Pseudomonadota</taxon>
        <taxon>Gammaproteobacteria</taxon>
        <taxon>Thiotrichales</taxon>
        <taxon>Piscirickettsiaceae</taxon>
        <taxon>Hydrogenovibrio</taxon>
    </lineage>
</organism>
<dbReference type="GO" id="GO:0009279">
    <property type="term" value="C:cell outer membrane"/>
    <property type="evidence" value="ECO:0007669"/>
    <property type="project" value="UniProtKB-SubCell"/>
</dbReference>
<evidence type="ECO:0000313" key="4">
    <source>
        <dbReference type="EMBL" id="QBZ83677.1"/>
    </source>
</evidence>
<dbReference type="InterPro" id="IPR007543">
    <property type="entry name" value="LptD_C"/>
</dbReference>
<dbReference type="GO" id="GO:0015920">
    <property type="term" value="P:lipopolysaccharide transport"/>
    <property type="evidence" value="ECO:0007669"/>
    <property type="project" value="InterPro"/>
</dbReference>
<dbReference type="RefSeq" id="WP_135796275.1">
    <property type="nucleotide sequence ID" value="NZ_CP032096.1"/>
</dbReference>
<evidence type="ECO:0000256" key="1">
    <source>
        <dbReference type="ARBA" id="ARBA00023237"/>
    </source>
</evidence>
<dbReference type="InterPro" id="IPR020889">
    <property type="entry name" value="LipoPS_assembly_LptD"/>
</dbReference>
<dbReference type="EMBL" id="CP032096">
    <property type="protein sequence ID" value="QBZ83677.1"/>
    <property type="molecule type" value="Genomic_DNA"/>
</dbReference>
<evidence type="ECO:0000256" key="2">
    <source>
        <dbReference type="HAMAP-Rule" id="MF_01411"/>
    </source>
</evidence>
<name>A0A4P7P0S0_9GAMM</name>
<dbReference type="Proteomes" id="UP000296201">
    <property type="component" value="Chromosome"/>
</dbReference>
<dbReference type="GO" id="GO:0043165">
    <property type="term" value="P:Gram-negative-bacterium-type cell outer membrane assembly"/>
    <property type="evidence" value="ECO:0007669"/>
    <property type="project" value="UniProtKB-UniRule"/>
</dbReference>
<comment type="subcellular location">
    <subcellularLocation>
        <location evidence="2">Cell outer membrane</location>
    </subcellularLocation>
</comment>
<reference evidence="4 5" key="1">
    <citation type="submission" date="2018-08" db="EMBL/GenBank/DDBJ databases">
        <title>Horizontal acquisition of hydrogen conversion ability and other habitat adaptations in Hydrogenovibrio crunogenus strains.</title>
        <authorList>
            <person name="Gonnella G."/>
            <person name="Adam N."/>
            <person name="Perner M."/>
        </authorList>
    </citation>
    <scope>NUCLEOTIDE SEQUENCE [LARGE SCALE GENOMIC DNA]</scope>
    <source>
        <strain evidence="4 5">SP-41</strain>
    </source>
</reference>
<dbReference type="PANTHER" id="PTHR30189">
    <property type="entry name" value="LPS-ASSEMBLY PROTEIN"/>
    <property type="match status" value="1"/>
</dbReference>
<feature type="signal peptide" evidence="2">
    <location>
        <begin position="1"/>
        <end position="25"/>
    </location>
</feature>
<keyword evidence="5" id="KW-1185">Reference proteome</keyword>
<feature type="chain" id="PRO_5021050033" description="LPS-assembly protein LptD" evidence="2">
    <location>
        <begin position="26"/>
        <end position="791"/>
    </location>
</feature>
<keyword evidence="2" id="KW-0472">Membrane</keyword>
<comment type="similarity">
    <text evidence="2">Belongs to the LptD family.</text>
</comment>
<dbReference type="OrthoDB" id="9760225at2"/>
<dbReference type="PANTHER" id="PTHR30189:SF1">
    <property type="entry name" value="LPS-ASSEMBLY PROTEIN LPTD"/>
    <property type="match status" value="1"/>
</dbReference>